<keyword evidence="6 8" id="KW-0539">Nucleus</keyword>
<dbReference type="Gene3D" id="3.30.70.1620">
    <property type="match status" value="1"/>
</dbReference>
<dbReference type="Gene3D" id="3.40.50.300">
    <property type="entry name" value="P-loop containing nucleotide triphosphate hydrolases"/>
    <property type="match status" value="2"/>
</dbReference>
<evidence type="ECO:0000256" key="9">
    <source>
        <dbReference type="SAM" id="Coils"/>
    </source>
</evidence>
<dbReference type="Pfam" id="PF06470">
    <property type="entry name" value="SMC_hinge"/>
    <property type="match status" value="1"/>
</dbReference>
<dbReference type="InterPro" id="IPR024704">
    <property type="entry name" value="SMC"/>
</dbReference>
<feature type="compositionally biased region" description="Basic and acidic residues" evidence="10">
    <location>
        <begin position="235"/>
        <end position="246"/>
    </location>
</feature>
<evidence type="ECO:0000259" key="11">
    <source>
        <dbReference type="SMART" id="SM00968"/>
    </source>
</evidence>
<evidence type="ECO:0000313" key="13">
    <source>
        <dbReference type="Proteomes" id="UP000037460"/>
    </source>
</evidence>
<evidence type="ECO:0000256" key="2">
    <source>
        <dbReference type="ARBA" id="ARBA00005917"/>
    </source>
</evidence>
<dbReference type="SUPFAM" id="SSF52540">
    <property type="entry name" value="P-loop containing nucleoside triphosphate hydrolases"/>
    <property type="match status" value="1"/>
</dbReference>
<feature type="compositionally biased region" description="Basic and acidic residues" evidence="10">
    <location>
        <begin position="286"/>
        <end position="327"/>
    </location>
</feature>
<dbReference type="GO" id="GO:0016887">
    <property type="term" value="F:ATP hydrolysis activity"/>
    <property type="evidence" value="ECO:0007669"/>
    <property type="project" value="InterPro"/>
</dbReference>
<name>A0A0M0JT23_9EUKA</name>
<dbReference type="Gene3D" id="1.20.1060.20">
    <property type="match status" value="1"/>
</dbReference>
<accession>A0A0M0JT23</accession>
<keyword evidence="5 9" id="KW-0175">Coiled coil</keyword>
<reference evidence="13" key="1">
    <citation type="journal article" date="2015" name="PLoS Genet.">
        <title>Genome Sequence and Transcriptome Analyses of Chrysochromulina tobin: Metabolic Tools for Enhanced Algal Fitness in the Prominent Order Prymnesiales (Haptophyceae).</title>
        <authorList>
            <person name="Hovde B.T."/>
            <person name="Deodato C.R."/>
            <person name="Hunsperger H.M."/>
            <person name="Ryken S.A."/>
            <person name="Yost W."/>
            <person name="Jha R.K."/>
            <person name="Patterson J."/>
            <person name="Monnat R.J. Jr."/>
            <person name="Barlow S.B."/>
            <person name="Starkenburg S.R."/>
            <person name="Cattolico R.A."/>
        </authorList>
    </citation>
    <scope>NUCLEOTIDE SEQUENCE</scope>
    <source>
        <strain evidence="13">CCMP291</strain>
    </source>
</reference>
<comment type="caution">
    <text evidence="12">The sequence shown here is derived from an EMBL/GenBank/DDBJ whole genome shotgun (WGS) entry which is preliminary data.</text>
</comment>
<feature type="region of interest" description="Disordered" evidence="10">
    <location>
        <begin position="884"/>
        <end position="928"/>
    </location>
</feature>
<feature type="coiled-coil region" evidence="9">
    <location>
        <begin position="170"/>
        <end position="211"/>
    </location>
</feature>
<organism evidence="12 13">
    <name type="scientific">Chrysochromulina tobinii</name>
    <dbReference type="NCBI Taxonomy" id="1460289"/>
    <lineage>
        <taxon>Eukaryota</taxon>
        <taxon>Haptista</taxon>
        <taxon>Haptophyta</taxon>
        <taxon>Prymnesiophyceae</taxon>
        <taxon>Prymnesiales</taxon>
        <taxon>Chrysochromulinaceae</taxon>
        <taxon>Chrysochromulina</taxon>
    </lineage>
</organism>
<gene>
    <name evidence="12" type="ORF">Ctob_000887</name>
</gene>
<dbReference type="InterPro" id="IPR003395">
    <property type="entry name" value="RecF/RecN/SMC_N"/>
</dbReference>
<sequence length="1330" mass="147776">MHIKQLSCEGWKVYRNRFVIELSPYHNVIVGANGSGKSNILAGIQFVLEHVASHLSQADRKSLLHEGAGSVMSAYVEIVFDNSSGRIPIDKEEVKIKRWIALKKDLYYVDGKETSRSEVVSLLETCGLSRSNQLNIVPQFKVTSIMDASEKQWLNTLKDVAGVSTYDDRKAESLRTLADSEDNMQRCKEQMTTIEKKLAGLAAEKDELEAYTRLDRRRKVAEYTYYHTELKRAKSEIASSDSKRAQSSEMAFRSATDDEELTSTIKEHERQLRVLGESLKSAVAETKARAAEHKKQLEHTARLDADHKAEEVAHTKREEQKREKEAELEQVDASIADVEQELGEQEPQAEQLQNAAAAAAREVERIEAVLQQLHSKEAGGQRFSSKKERDKHLAKEAELLRAAIDKKSEQAKSLEKELDAAEDQRQQSEEHEAERRSKADERRKRVADAQDKCARWRTEYAELTDQRKQLWRRDADVRKERKAIEEELAKAERTLAHSMSRTQWEAIDACKRIVREKQIKGVHGLLLELIKCDGKFNTAVDVAAGNQLFHMVVDSDDIAAKLVEELKQASAGRVTFMPLNRLRVEPEPDPGEGVMPFVPKGRATLGLKWKNKGEGVPKDGVEFENAPLTAALEKQLKSANPKHDFTEAELRALGVAEGRLSLDSYVKAAGPGGKVFYFKPVYMVLQFEERFRPAVSHVFHKTVLVQTLQSGAAKSREHDVDCITLDGDQVNRKGSMSGGWLEARKSRMGAQADLAQLRGRLKALDASLTQLERDKEQHEARALETQGELDKHTVAHKKLLREADLEAELEAIDTGTTGGGGTGRGGAGSSSSGITGGGGGTSRDAHKAANAQKRSAHKALQAAIESDQERLRAVQQELKANFESDGKLTEAERRELTEKQEQLREKRKERDAAASAAARAHAGVSSLRASLSEDLRKRQDELKEALERITDADAAGGEWQPGGAAAEELRVSKERLAAAAEALDASRKLADEQRARAEASQKRLDEMRSKAADAAKVRADAAKQVDMLLQKKALLQQKAEEFEQHIRKLGTLPQQAYAATGAHTSMSSKQLQAEIQQCAKELNALNEKGINKKALDQYTAFADEREKLSSKYHELEKGKVAIERLIRHLDNMKDAAIERTFKGVAKNFKEVYRQLIGGEGSLIMVHSELLPANADAAAKVQHYVGVKIKVSFPKKGDATSMKQLSGGQKTMVALCFIFAIQKCDPAPFYIFDEIDANLDATYRAALAKMIQQQAHATDDKGHEAPTQFVTTTFQQDQIRTADKHFGVTHAAKMSTIKEIDRDEALRIIASEDRREQHAGGAGMGIAVARN</sequence>
<feature type="compositionally biased region" description="Gly residues" evidence="10">
    <location>
        <begin position="816"/>
        <end position="841"/>
    </location>
</feature>
<dbReference type="InterPro" id="IPR036277">
    <property type="entry name" value="SMC_hinge_sf"/>
</dbReference>
<dbReference type="OrthoDB" id="431497at2759"/>
<dbReference type="Pfam" id="PF02463">
    <property type="entry name" value="SMC_N"/>
    <property type="match status" value="1"/>
</dbReference>
<dbReference type="PIRSF" id="PIRSF005719">
    <property type="entry name" value="SMC"/>
    <property type="match status" value="1"/>
</dbReference>
<evidence type="ECO:0000256" key="4">
    <source>
        <dbReference type="ARBA" id="ARBA00022776"/>
    </source>
</evidence>
<keyword evidence="3" id="KW-0132">Cell division</keyword>
<dbReference type="SUPFAM" id="SSF75553">
    <property type="entry name" value="Smc hinge domain"/>
    <property type="match status" value="2"/>
</dbReference>
<comment type="similarity">
    <text evidence="2">Belongs to the SMC family. SMC3 subfamily.</text>
</comment>
<feature type="compositionally biased region" description="Basic and acidic residues" evidence="10">
    <location>
        <begin position="884"/>
        <end position="912"/>
    </location>
</feature>
<dbReference type="GO" id="GO:0005694">
    <property type="term" value="C:chromosome"/>
    <property type="evidence" value="ECO:0007669"/>
    <property type="project" value="InterPro"/>
</dbReference>
<dbReference type="GO" id="GO:0005634">
    <property type="term" value="C:nucleus"/>
    <property type="evidence" value="ECO:0007669"/>
    <property type="project" value="UniProtKB-SubCell"/>
</dbReference>
<feature type="region of interest" description="Disordered" evidence="10">
    <location>
        <begin position="410"/>
        <end position="448"/>
    </location>
</feature>
<feature type="region of interest" description="Disordered" evidence="10">
    <location>
        <begin position="813"/>
        <end position="862"/>
    </location>
</feature>
<dbReference type="InterPro" id="IPR041741">
    <property type="entry name" value="SMC3_ABC_euk"/>
</dbReference>
<keyword evidence="13" id="KW-1185">Reference proteome</keyword>
<dbReference type="GO" id="GO:0051276">
    <property type="term" value="P:chromosome organization"/>
    <property type="evidence" value="ECO:0007669"/>
    <property type="project" value="InterPro"/>
</dbReference>
<proteinExistence type="inferred from homology"/>
<evidence type="ECO:0000256" key="8">
    <source>
        <dbReference type="PIRNR" id="PIRNR005719"/>
    </source>
</evidence>
<evidence type="ECO:0000256" key="5">
    <source>
        <dbReference type="ARBA" id="ARBA00023054"/>
    </source>
</evidence>
<protein>
    <recommendedName>
        <fullName evidence="8">Structural maintenance of chromosomes protein</fullName>
    </recommendedName>
</protein>
<dbReference type="EMBL" id="JWZX01002355">
    <property type="protein sequence ID" value="KOO29801.1"/>
    <property type="molecule type" value="Genomic_DNA"/>
</dbReference>
<dbReference type="SMART" id="SM00968">
    <property type="entry name" value="SMC_hinge"/>
    <property type="match status" value="1"/>
</dbReference>
<dbReference type="InterPro" id="IPR027417">
    <property type="entry name" value="P-loop_NTPase"/>
</dbReference>
<evidence type="ECO:0000256" key="10">
    <source>
        <dbReference type="SAM" id="MobiDB-lite"/>
    </source>
</evidence>
<feature type="coiled-coil region" evidence="9">
    <location>
        <begin position="754"/>
        <end position="788"/>
    </location>
</feature>
<dbReference type="InterPro" id="IPR010935">
    <property type="entry name" value="SMC_hinge"/>
</dbReference>
<evidence type="ECO:0000256" key="7">
    <source>
        <dbReference type="ARBA" id="ARBA00023306"/>
    </source>
</evidence>
<evidence type="ECO:0000256" key="6">
    <source>
        <dbReference type="ARBA" id="ARBA00023242"/>
    </source>
</evidence>
<dbReference type="GO" id="GO:0005524">
    <property type="term" value="F:ATP binding"/>
    <property type="evidence" value="ECO:0007669"/>
    <property type="project" value="InterPro"/>
</dbReference>
<feature type="compositionally biased region" description="Low complexity" evidence="10">
    <location>
        <begin position="913"/>
        <end position="922"/>
    </location>
</feature>
<keyword evidence="7" id="KW-0131">Cell cycle</keyword>
<dbReference type="CDD" id="cd03272">
    <property type="entry name" value="ABC_SMC3_euk"/>
    <property type="match status" value="1"/>
</dbReference>
<keyword evidence="4" id="KW-0498">Mitosis</keyword>
<comment type="subcellular location">
    <subcellularLocation>
        <location evidence="1 8">Nucleus</location>
    </subcellularLocation>
</comment>
<dbReference type="Proteomes" id="UP000037460">
    <property type="component" value="Unassembled WGS sequence"/>
</dbReference>
<dbReference type="PANTHER" id="PTHR43977">
    <property type="entry name" value="STRUCTURAL MAINTENANCE OF CHROMOSOMES PROTEIN 3"/>
    <property type="match status" value="1"/>
</dbReference>
<feature type="coiled-coil region" evidence="9">
    <location>
        <begin position="982"/>
        <end position="1088"/>
    </location>
</feature>
<feature type="region of interest" description="Disordered" evidence="10">
    <location>
        <begin position="285"/>
        <end position="329"/>
    </location>
</feature>
<feature type="domain" description="SMC hinge" evidence="11">
    <location>
        <begin position="520"/>
        <end position="715"/>
    </location>
</feature>
<feature type="region of interest" description="Disordered" evidence="10">
    <location>
        <begin position="235"/>
        <end position="269"/>
    </location>
</feature>
<evidence type="ECO:0000256" key="1">
    <source>
        <dbReference type="ARBA" id="ARBA00004123"/>
    </source>
</evidence>
<evidence type="ECO:0000256" key="3">
    <source>
        <dbReference type="ARBA" id="ARBA00022618"/>
    </source>
</evidence>
<dbReference type="GO" id="GO:0051301">
    <property type="term" value="P:cell division"/>
    <property type="evidence" value="ECO:0007669"/>
    <property type="project" value="UniProtKB-KW"/>
</dbReference>
<evidence type="ECO:0000313" key="12">
    <source>
        <dbReference type="EMBL" id="KOO29801.1"/>
    </source>
</evidence>